<dbReference type="InterPro" id="IPR050493">
    <property type="entry name" value="FAD-dep_Monooxygenase_BioMet"/>
</dbReference>
<dbReference type="SUPFAM" id="SSF51905">
    <property type="entry name" value="FAD/NAD(P)-binding domain"/>
    <property type="match status" value="1"/>
</dbReference>
<dbReference type="InterPro" id="IPR002938">
    <property type="entry name" value="FAD-bd"/>
</dbReference>
<dbReference type="PANTHER" id="PTHR13789">
    <property type="entry name" value="MONOOXYGENASE"/>
    <property type="match status" value="1"/>
</dbReference>
<evidence type="ECO:0000256" key="4">
    <source>
        <dbReference type="ARBA" id="ARBA00023002"/>
    </source>
</evidence>
<dbReference type="Gene3D" id="3.50.50.60">
    <property type="entry name" value="FAD/NAD(P)-binding domain"/>
    <property type="match status" value="1"/>
</dbReference>
<dbReference type="GO" id="GO:0071949">
    <property type="term" value="F:FAD binding"/>
    <property type="evidence" value="ECO:0007669"/>
    <property type="project" value="InterPro"/>
</dbReference>
<dbReference type="PRINTS" id="PR00420">
    <property type="entry name" value="RNGMNOXGNASE"/>
</dbReference>
<evidence type="ECO:0000259" key="6">
    <source>
        <dbReference type="Pfam" id="PF01494"/>
    </source>
</evidence>
<dbReference type="AlphaFoldDB" id="A0A165FRI7"/>
<organism evidence="7 8">
    <name type="scientific">Exidia glandulosa HHB12029</name>
    <dbReference type="NCBI Taxonomy" id="1314781"/>
    <lineage>
        <taxon>Eukaryota</taxon>
        <taxon>Fungi</taxon>
        <taxon>Dikarya</taxon>
        <taxon>Basidiomycota</taxon>
        <taxon>Agaricomycotina</taxon>
        <taxon>Agaricomycetes</taxon>
        <taxon>Auriculariales</taxon>
        <taxon>Exidiaceae</taxon>
        <taxon>Exidia</taxon>
    </lineage>
</organism>
<accession>A0A165FRI7</accession>
<dbReference type="Proteomes" id="UP000077266">
    <property type="component" value="Unassembled WGS sequence"/>
</dbReference>
<keyword evidence="2" id="KW-0285">Flavoprotein</keyword>
<keyword evidence="3" id="KW-0274">FAD</keyword>
<keyword evidence="5" id="KW-0503">Monooxygenase</keyword>
<evidence type="ECO:0000256" key="1">
    <source>
        <dbReference type="ARBA" id="ARBA00007992"/>
    </source>
</evidence>
<evidence type="ECO:0000256" key="2">
    <source>
        <dbReference type="ARBA" id="ARBA00022630"/>
    </source>
</evidence>
<keyword evidence="8" id="KW-1185">Reference proteome</keyword>
<keyword evidence="4" id="KW-0560">Oxidoreductase</keyword>
<dbReference type="SUPFAM" id="SSF54373">
    <property type="entry name" value="FAD-linked reductases, C-terminal domain"/>
    <property type="match status" value="1"/>
</dbReference>
<evidence type="ECO:0000313" key="8">
    <source>
        <dbReference type="Proteomes" id="UP000077266"/>
    </source>
</evidence>
<sequence length="424" mass="46408">MSGPPSLPVYPPLRFLVVGAGIGGLAAAVALRRQGHVVELFEQSKFSSEVGLAVGLHPNATRVLLKLGCSPERMRVVPQEGMRIFNADGTAQPEMDTRMAEKAFGSPWFTAHRTDLHGELRELATGETNDATFGPPAVLHLGSKVVGADPETATITLENGETHSGDVLIAADGIRSAIRAAVLAPHEDPKPSFSGRSAFRFLLPREAISDDPEKAFLIEGRPGLRQVIGGEKVLMFYPCRNNTLLNVLCFHPDPEGRAGDDWNRPATIEDILEQFTEFDEKYLNIIKLAPKDQIRLWPLRQHFPFPTWIKGKTALLGDAAHAMLPFQGQGACQALEDALALGVIFKRGATPAEEIPFKLSVYQHVRKHRADAIQYLSRTQGYGMKTATTNPMLLRFFMFGHDVEAYAKEASSALWPLPTEDGSA</sequence>
<reference evidence="7 8" key="1">
    <citation type="journal article" date="2016" name="Mol. Biol. Evol.">
        <title>Comparative Genomics of Early-Diverging Mushroom-Forming Fungi Provides Insights into the Origins of Lignocellulose Decay Capabilities.</title>
        <authorList>
            <person name="Nagy L.G."/>
            <person name="Riley R."/>
            <person name="Tritt A."/>
            <person name="Adam C."/>
            <person name="Daum C."/>
            <person name="Floudas D."/>
            <person name="Sun H."/>
            <person name="Yadav J.S."/>
            <person name="Pangilinan J."/>
            <person name="Larsson K.H."/>
            <person name="Matsuura K."/>
            <person name="Barry K."/>
            <person name="Labutti K."/>
            <person name="Kuo R."/>
            <person name="Ohm R.A."/>
            <person name="Bhattacharya S.S."/>
            <person name="Shirouzu T."/>
            <person name="Yoshinaga Y."/>
            <person name="Martin F.M."/>
            <person name="Grigoriev I.V."/>
            <person name="Hibbett D.S."/>
        </authorList>
    </citation>
    <scope>NUCLEOTIDE SEQUENCE [LARGE SCALE GENOMIC DNA]</scope>
    <source>
        <strain evidence="7 8">HHB12029</strain>
    </source>
</reference>
<dbReference type="EMBL" id="KV426073">
    <property type="protein sequence ID" value="KZV89418.1"/>
    <property type="molecule type" value="Genomic_DNA"/>
</dbReference>
<dbReference type="InterPro" id="IPR036188">
    <property type="entry name" value="FAD/NAD-bd_sf"/>
</dbReference>
<dbReference type="STRING" id="1314781.A0A165FRI7"/>
<dbReference type="Pfam" id="PF01494">
    <property type="entry name" value="FAD_binding_3"/>
    <property type="match status" value="1"/>
</dbReference>
<evidence type="ECO:0000256" key="3">
    <source>
        <dbReference type="ARBA" id="ARBA00022827"/>
    </source>
</evidence>
<proteinExistence type="inferred from homology"/>
<feature type="domain" description="FAD-binding" evidence="6">
    <location>
        <begin position="16"/>
        <end position="345"/>
    </location>
</feature>
<evidence type="ECO:0000313" key="7">
    <source>
        <dbReference type="EMBL" id="KZV89418.1"/>
    </source>
</evidence>
<gene>
    <name evidence="7" type="ORF">EXIGLDRAFT_650219</name>
</gene>
<name>A0A165FRI7_EXIGL</name>
<dbReference type="OrthoDB" id="9993796at2759"/>
<dbReference type="GO" id="GO:0004497">
    <property type="term" value="F:monooxygenase activity"/>
    <property type="evidence" value="ECO:0007669"/>
    <property type="project" value="UniProtKB-KW"/>
</dbReference>
<evidence type="ECO:0000256" key="5">
    <source>
        <dbReference type="ARBA" id="ARBA00023033"/>
    </source>
</evidence>
<dbReference type="PANTHER" id="PTHR13789:SF314">
    <property type="entry name" value="FAD-BINDING DOMAIN-CONTAINING PROTEIN"/>
    <property type="match status" value="1"/>
</dbReference>
<protein>
    <submittedName>
        <fullName evidence="7">FAD/NAD(P)-binding domain-containing protein</fullName>
    </submittedName>
</protein>
<comment type="similarity">
    <text evidence="1">Belongs to the paxM FAD-dependent monooxygenase family.</text>
</comment>
<dbReference type="InParanoid" id="A0A165FRI7"/>